<organism evidence="1">
    <name type="scientific">viral metagenome</name>
    <dbReference type="NCBI Taxonomy" id="1070528"/>
    <lineage>
        <taxon>unclassified sequences</taxon>
        <taxon>metagenomes</taxon>
        <taxon>organismal metagenomes</taxon>
    </lineage>
</organism>
<dbReference type="PANTHER" id="PTHR32134">
    <property type="entry name" value="FNIP REPEAT-CONTAINING PROTEIN"/>
    <property type="match status" value="1"/>
</dbReference>
<dbReference type="InterPro" id="IPR008615">
    <property type="entry name" value="FNIP"/>
</dbReference>
<dbReference type="PANTHER" id="PTHR32134:SF92">
    <property type="entry name" value="FNIP REPEAT-CONTAINING PROTEIN"/>
    <property type="match status" value="1"/>
</dbReference>
<accession>A0A6C0CBM0</accession>
<proteinExistence type="predicted"/>
<evidence type="ECO:0000313" key="1">
    <source>
        <dbReference type="EMBL" id="QHT01220.1"/>
    </source>
</evidence>
<dbReference type="EMBL" id="MN739366">
    <property type="protein sequence ID" value="QHT01220.1"/>
    <property type="molecule type" value="Genomic_DNA"/>
</dbReference>
<sequence length="248" mass="28625">MIDAFFEIGKYLNDKEKIYLCMASKSTDALKYKFIYLDKINVEKIGKLLYFDNFENIEINHYENAQPNRAKYVHFEVIDTNISPFVAHVGFCSVSHNIKIPLSVTHLKFSYGFNMSNIPHSVTHLTTCYLNHQTTACILPSVTHYTYTGMGNAWLLEYLPSITHLTSDGYFNHHQNLKISQTITHITFGDAFNESIYDSIPPSVTHLRFGKNFNQSLDNLPETVMQIELPERYDATIRKGLISKIIRR</sequence>
<dbReference type="Pfam" id="PF05725">
    <property type="entry name" value="FNIP"/>
    <property type="match status" value="1"/>
</dbReference>
<dbReference type="InterPro" id="IPR051251">
    <property type="entry name" value="STK_FNIP-Repeat"/>
</dbReference>
<name>A0A6C0CBM0_9ZZZZ</name>
<reference evidence="1" key="1">
    <citation type="journal article" date="2020" name="Nature">
        <title>Giant virus diversity and host interactions through global metagenomics.</title>
        <authorList>
            <person name="Schulz F."/>
            <person name="Roux S."/>
            <person name="Paez-Espino D."/>
            <person name="Jungbluth S."/>
            <person name="Walsh D.A."/>
            <person name="Denef V.J."/>
            <person name="McMahon K.D."/>
            <person name="Konstantinidis K.T."/>
            <person name="Eloe-Fadrosh E.A."/>
            <person name="Kyrpides N.C."/>
            <person name="Woyke T."/>
        </authorList>
    </citation>
    <scope>NUCLEOTIDE SEQUENCE</scope>
    <source>
        <strain evidence="1">GVMAG-M-3300020192-26</strain>
    </source>
</reference>
<protein>
    <submittedName>
        <fullName evidence="1">Uncharacterized protein</fullName>
    </submittedName>
</protein>
<dbReference type="AlphaFoldDB" id="A0A6C0CBM0"/>